<sequence>MKSHVEATIRDVPCLKKLSPWLGRKHRDNTITLKRFSSGVGFWCLGGAAAKNYREKSVDVVCYDELSSFEPDVEKEGSPTLLGDKRIEGSVWPKSIRGSTPKIKGSCQNRKSGQRVGTFHAFLCALPALWGRSSI</sequence>
<organism evidence="2 3">
    <name type="scientific">Escherichia coli</name>
    <dbReference type="NCBI Taxonomy" id="562"/>
    <lineage>
        <taxon>Bacteria</taxon>
        <taxon>Pseudomonadati</taxon>
        <taxon>Pseudomonadota</taxon>
        <taxon>Gammaproteobacteria</taxon>
        <taxon>Enterobacterales</taxon>
        <taxon>Enterobacteriaceae</taxon>
        <taxon>Escherichia</taxon>
    </lineage>
</organism>
<evidence type="ECO:0000259" key="1">
    <source>
        <dbReference type="Pfam" id="PF05876"/>
    </source>
</evidence>
<protein>
    <submittedName>
        <fullName evidence="2">Terminase large subunit of prophage CP-933O</fullName>
    </submittedName>
</protein>
<reference evidence="2 3" key="1">
    <citation type="submission" date="2018-06" db="EMBL/GenBank/DDBJ databases">
        <authorList>
            <consortium name="Pathogen Informatics"/>
            <person name="Doyle S."/>
        </authorList>
    </citation>
    <scope>NUCLEOTIDE SEQUENCE [LARGE SCALE GENOMIC DNA]</scope>
    <source>
        <strain evidence="2 3">NCTC10767</strain>
    </source>
</reference>
<dbReference type="Pfam" id="PF05876">
    <property type="entry name" value="GpA_ATPase"/>
    <property type="match status" value="1"/>
</dbReference>
<gene>
    <name evidence="2" type="ORF">NCTC10767_00095</name>
</gene>
<evidence type="ECO:0000313" key="2">
    <source>
        <dbReference type="EMBL" id="STC73240.1"/>
    </source>
</evidence>
<feature type="domain" description="Phage terminase large subunit GpA ATPase" evidence="1">
    <location>
        <begin position="1"/>
        <end position="109"/>
    </location>
</feature>
<evidence type="ECO:0000313" key="3">
    <source>
        <dbReference type="Proteomes" id="UP000254647"/>
    </source>
</evidence>
<dbReference type="InterPro" id="IPR051220">
    <property type="entry name" value="TFA_Chaperone"/>
</dbReference>
<dbReference type="EMBL" id="UFXW01000004">
    <property type="protein sequence ID" value="STC73240.1"/>
    <property type="molecule type" value="Genomic_DNA"/>
</dbReference>
<dbReference type="Proteomes" id="UP000254647">
    <property type="component" value="Unassembled WGS sequence"/>
</dbReference>
<dbReference type="GO" id="GO:0016887">
    <property type="term" value="F:ATP hydrolysis activity"/>
    <property type="evidence" value="ECO:0007669"/>
    <property type="project" value="InterPro"/>
</dbReference>
<accession>A0A376CQF1</accession>
<dbReference type="PANTHER" id="PTHR34413">
    <property type="entry name" value="PROPHAGE TAIL FIBER ASSEMBLY PROTEIN HOMOLOG TFAE-RELATED-RELATED"/>
    <property type="match status" value="1"/>
</dbReference>
<dbReference type="InterPro" id="IPR046453">
    <property type="entry name" value="GpA_ATPase"/>
</dbReference>
<dbReference type="PANTHER" id="PTHR34413:SF2">
    <property type="entry name" value="PROPHAGE TAIL FIBER ASSEMBLY PROTEIN HOMOLOG TFAE-RELATED"/>
    <property type="match status" value="1"/>
</dbReference>
<name>A0A376CQF1_ECOLX</name>
<dbReference type="AlphaFoldDB" id="A0A376CQF1"/>
<proteinExistence type="predicted"/>